<keyword evidence="3" id="KW-0813">Transport</keyword>
<evidence type="ECO:0000256" key="4">
    <source>
        <dbReference type="ARBA" id="ARBA00022475"/>
    </source>
</evidence>
<evidence type="ECO:0000313" key="9">
    <source>
        <dbReference type="EMBL" id="VFA88702.1"/>
    </source>
</evidence>
<keyword evidence="5 8" id="KW-0812">Transmembrane</keyword>
<reference evidence="9 10" key="1">
    <citation type="submission" date="2019-02" db="EMBL/GenBank/DDBJ databases">
        <authorList>
            <consortium name="Pathogen Informatics"/>
        </authorList>
    </citation>
    <scope>NUCLEOTIDE SEQUENCE [LARGE SCALE GENOMIC DNA]</scope>
    <source>
        <strain evidence="9 10">3012STDY6756503</strain>
    </source>
</reference>
<comment type="caution">
    <text evidence="9">The sequence shown here is derived from an EMBL/GenBank/DDBJ whole genome shotgun (WGS) entry which is preliminary data.</text>
</comment>
<dbReference type="GO" id="GO:0005886">
    <property type="term" value="C:plasma membrane"/>
    <property type="evidence" value="ECO:0007669"/>
    <property type="project" value="UniProtKB-SubCell"/>
</dbReference>
<evidence type="ECO:0000256" key="7">
    <source>
        <dbReference type="ARBA" id="ARBA00023136"/>
    </source>
</evidence>
<feature type="transmembrane region" description="Helical" evidence="8">
    <location>
        <begin position="358"/>
        <end position="378"/>
    </location>
</feature>
<comment type="similarity">
    <text evidence="2">Belongs to the CorA metal ion transporter (MIT) (TC 1.A.35) family.</text>
</comment>
<evidence type="ECO:0000256" key="2">
    <source>
        <dbReference type="ARBA" id="ARBA00009765"/>
    </source>
</evidence>
<feature type="transmembrane region" description="Helical" evidence="8">
    <location>
        <begin position="328"/>
        <end position="346"/>
    </location>
</feature>
<dbReference type="PANTHER" id="PTHR46494:SF1">
    <property type="entry name" value="CORA FAMILY METAL ION TRANSPORTER (EUROFUNG)"/>
    <property type="match status" value="1"/>
</dbReference>
<evidence type="ECO:0000256" key="3">
    <source>
        <dbReference type="ARBA" id="ARBA00022448"/>
    </source>
</evidence>
<evidence type="ECO:0000256" key="5">
    <source>
        <dbReference type="ARBA" id="ARBA00022692"/>
    </source>
</evidence>
<accession>A0ABD7V2W9</accession>
<evidence type="ECO:0000256" key="8">
    <source>
        <dbReference type="SAM" id="Phobius"/>
    </source>
</evidence>
<dbReference type="Gene3D" id="3.30.460.20">
    <property type="entry name" value="CorA soluble domain-like"/>
    <property type="match status" value="1"/>
</dbReference>
<comment type="subcellular location">
    <subcellularLocation>
        <location evidence="1">Cell membrane</location>
        <topology evidence="1">Multi-pass membrane protein</topology>
    </subcellularLocation>
</comment>
<dbReference type="Pfam" id="PF01544">
    <property type="entry name" value="CorA"/>
    <property type="match status" value="1"/>
</dbReference>
<gene>
    <name evidence="9" type="primary">corA_1</name>
    <name evidence="9" type="ORF">NCTC8139_02256</name>
</gene>
<evidence type="ECO:0000313" key="10">
    <source>
        <dbReference type="Proteomes" id="UP000360750"/>
    </source>
</evidence>
<dbReference type="InterPro" id="IPR045863">
    <property type="entry name" value="CorA_TM1_TM2"/>
</dbReference>
<protein>
    <submittedName>
        <fullName evidence="9">Magnesium transport protein CorA</fullName>
    </submittedName>
</protein>
<dbReference type="SUPFAM" id="SSF143865">
    <property type="entry name" value="CorA soluble domain-like"/>
    <property type="match status" value="1"/>
</dbReference>
<name>A0ABD7V2W9_9ACTN</name>
<keyword evidence="7 8" id="KW-0472">Membrane</keyword>
<keyword evidence="4" id="KW-1003">Cell membrane</keyword>
<dbReference type="AlphaFoldDB" id="A0ABD7V2W9"/>
<organism evidence="9 10">
    <name type="scientific">Gordonia paraffinivorans</name>
    <dbReference type="NCBI Taxonomy" id="175628"/>
    <lineage>
        <taxon>Bacteria</taxon>
        <taxon>Bacillati</taxon>
        <taxon>Actinomycetota</taxon>
        <taxon>Actinomycetes</taxon>
        <taxon>Mycobacteriales</taxon>
        <taxon>Gordoniaceae</taxon>
        <taxon>Gordonia</taxon>
    </lineage>
</organism>
<evidence type="ECO:0000256" key="1">
    <source>
        <dbReference type="ARBA" id="ARBA00004651"/>
    </source>
</evidence>
<dbReference type="SUPFAM" id="SSF144083">
    <property type="entry name" value="Magnesium transport protein CorA, transmembrane region"/>
    <property type="match status" value="1"/>
</dbReference>
<dbReference type="CDD" id="cd12822">
    <property type="entry name" value="TmCorA-like"/>
    <property type="match status" value="1"/>
</dbReference>
<keyword evidence="6 8" id="KW-1133">Transmembrane helix</keyword>
<dbReference type="EMBL" id="CAACYD010000006">
    <property type="protein sequence ID" value="VFA88702.1"/>
    <property type="molecule type" value="Genomic_DNA"/>
</dbReference>
<sequence>MLPAVRDTLRDVDYALTSGRHPRCHDVGVTEFVPADADADGLERVRGQIWRNGEAVEGFELDRLSTCLEDDETLAWADLECPSHETLAHVAAQLDLDPFAVEDSVAASERVKTVSYAGHTFFMVYAVSLRDDADEADAGAQRESSGAPYARARLFDLHRISIFVKRNVLVTVRLTPDFQMEEVRRRWAASDAMQYGIGALLHGLLDVVADGHFEAVQRLDDEIEDLEGLLFDERVSGRELQRRTYDLRRDLVILRRVVFPMREIIAAIQRRRFVNHAPPELDPHFSDLYDHALHATEWIESLRDMITTVFETNLTLADARLNTVMKKLTGWAAIIAVPTLITGFYGENVPFPGAYETSGFVTSVVLIVLVVVILYISFRRRDWL</sequence>
<dbReference type="Gene3D" id="1.20.58.340">
    <property type="entry name" value="Magnesium transport protein CorA, transmembrane region"/>
    <property type="match status" value="2"/>
</dbReference>
<dbReference type="InterPro" id="IPR002523">
    <property type="entry name" value="MgTranspt_CorA/ZnTranspt_ZntB"/>
</dbReference>
<dbReference type="Proteomes" id="UP000360750">
    <property type="component" value="Unassembled WGS sequence"/>
</dbReference>
<dbReference type="PANTHER" id="PTHR46494">
    <property type="entry name" value="CORA FAMILY METAL ION TRANSPORTER (EUROFUNG)"/>
    <property type="match status" value="1"/>
</dbReference>
<proteinExistence type="inferred from homology"/>
<dbReference type="InterPro" id="IPR045861">
    <property type="entry name" value="CorA_cytoplasmic_dom"/>
</dbReference>
<evidence type="ECO:0000256" key="6">
    <source>
        <dbReference type="ARBA" id="ARBA00022989"/>
    </source>
</evidence>